<dbReference type="PANTHER" id="PTHR31642:SF13">
    <property type="entry name" value="AGMATINE HYDROXYCINNAMOYLTRANSFERASE 1"/>
    <property type="match status" value="1"/>
</dbReference>
<comment type="similarity">
    <text evidence="1">Belongs to the plant acyltransferase family.</text>
</comment>
<dbReference type="InterPro" id="IPR023213">
    <property type="entry name" value="CAT-like_dom_sf"/>
</dbReference>
<proteinExistence type="inferred from homology"/>
<evidence type="ECO:0000256" key="1">
    <source>
        <dbReference type="ARBA" id="ARBA00009861"/>
    </source>
</evidence>
<dbReference type="Gramene" id="RZC64078">
    <property type="protein sequence ID" value="RZC64078"/>
    <property type="gene ID" value="C5167_025851"/>
</dbReference>
<name>A0A4Y7JWD7_PAPSO</name>
<organism evidence="2 3">
    <name type="scientific">Papaver somniferum</name>
    <name type="common">Opium poppy</name>
    <dbReference type="NCBI Taxonomy" id="3469"/>
    <lineage>
        <taxon>Eukaryota</taxon>
        <taxon>Viridiplantae</taxon>
        <taxon>Streptophyta</taxon>
        <taxon>Embryophyta</taxon>
        <taxon>Tracheophyta</taxon>
        <taxon>Spermatophyta</taxon>
        <taxon>Magnoliopsida</taxon>
        <taxon>Ranunculales</taxon>
        <taxon>Papaveraceae</taxon>
        <taxon>Papaveroideae</taxon>
        <taxon>Papaver</taxon>
    </lineage>
</organism>
<dbReference type="Gene3D" id="3.30.559.10">
    <property type="entry name" value="Chloramphenicol acetyltransferase-like domain"/>
    <property type="match status" value="2"/>
</dbReference>
<evidence type="ECO:0000313" key="3">
    <source>
        <dbReference type="Proteomes" id="UP000316621"/>
    </source>
</evidence>
<protein>
    <submittedName>
        <fullName evidence="2">Uncharacterized protein</fullName>
    </submittedName>
</protein>
<dbReference type="STRING" id="3469.A0A4Y7JWD7"/>
<dbReference type="OMA" id="TEASANC"/>
<reference evidence="2 3" key="1">
    <citation type="journal article" date="2018" name="Science">
        <title>The opium poppy genome and morphinan production.</title>
        <authorList>
            <person name="Guo L."/>
            <person name="Winzer T."/>
            <person name="Yang X."/>
            <person name="Li Y."/>
            <person name="Ning Z."/>
            <person name="He Z."/>
            <person name="Teodor R."/>
            <person name="Lu Y."/>
            <person name="Bowser T.A."/>
            <person name="Graham I.A."/>
            <person name="Ye K."/>
        </authorList>
    </citation>
    <scope>NUCLEOTIDE SEQUENCE [LARGE SCALE GENOMIC DNA]</scope>
    <source>
        <strain evidence="3">cv. HN1</strain>
        <tissue evidence="2">Leaves</tissue>
    </source>
</reference>
<dbReference type="Proteomes" id="UP000316621">
    <property type="component" value="Chromosome 5"/>
</dbReference>
<accession>A0A4Y7JWD7</accession>
<dbReference type="EMBL" id="CM010719">
    <property type="protein sequence ID" value="RZC64078.1"/>
    <property type="molecule type" value="Genomic_DNA"/>
</dbReference>
<dbReference type="InterPro" id="IPR050317">
    <property type="entry name" value="Plant_Fungal_Acyltransferase"/>
</dbReference>
<dbReference type="PANTHER" id="PTHR31642">
    <property type="entry name" value="TRICHOTHECENE 3-O-ACETYLTRANSFERASE"/>
    <property type="match status" value="1"/>
</dbReference>
<evidence type="ECO:0000313" key="2">
    <source>
        <dbReference type="EMBL" id="RZC64078.1"/>
    </source>
</evidence>
<dbReference type="AlphaFoldDB" id="A0A4Y7JWD7"/>
<gene>
    <name evidence="2" type="ORF">C5167_025851</name>
</gene>
<keyword evidence="3" id="KW-1185">Reference proteome</keyword>
<dbReference type="Pfam" id="PF02458">
    <property type="entry name" value="Transferase"/>
    <property type="match status" value="1"/>
</dbReference>
<sequence>MKKTSDIIKNEESAMEITSFLTSVEIQQSSAKLLQPIYHGDQPVSTTMFVPLNVFDRLSDDIYISMLYAYKPPNPSNTLLEQGLRKTLSEYREWAGRFGEDEIGQTIILLNDQGMSFTEASANCTLDQAFPFTTPILLKLSPNFEGVEELAAVQLTRFTCGSLVLSFSAQHIVADGQSVSHFMISWAQACRGLDIHPLPLCNRNIFVPRNPFNIEFDHRSVEIVKRKISKYSIPLPYAEDDLVQQILHCTPEFIAKIKNKASFSPGSSFSDVNGGCKPPYSTFVCLAAHLWTVITRVRGLDDSQTTYVKISVNGRRRLRPPIPDEYFGNMILCAFSETQAKNLYEEPLSHIAKIVQEEVTKVDDNYFKSYIDFANKNLKDDGLTPRKADPLSVPSCWPNLEINSWLGFTFNDVDFGTGKPFICIPSFDPLEGETYVVPSTVNDKSIDVYITLFQQQQALFKEMFYNID</sequence>
<dbReference type="GO" id="GO:0016747">
    <property type="term" value="F:acyltransferase activity, transferring groups other than amino-acyl groups"/>
    <property type="evidence" value="ECO:0007669"/>
    <property type="project" value="TreeGrafter"/>
</dbReference>
<dbReference type="OrthoDB" id="671439at2759"/>